<dbReference type="InterPro" id="IPR036771">
    <property type="entry name" value="ATPsynth_dsu/esu_N"/>
</dbReference>
<keyword evidence="4 8" id="KW-0406">Ion transport</keyword>
<dbReference type="EMBL" id="LGCK01000010">
    <property type="protein sequence ID" value="KPL71729.1"/>
    <property type="molecule type" value="Genomic_DNA"/>
</dbReference>
<keyword evidence="6 8" id="KW-0139">CF(1)</keyword>
<dbReference type="NCBIfam" id="TIGR01216">
    <property type="entry name" value="ATP_synt_epsi"/>
    <property type="match status" value="1"/>
</dbReference>
<evidence type="ECO:0000313" key="13">
    <source>
        <dbReference type="Proteomes" id="UP000050430"/>
    </source>
</evidence>
<dbReference type="GO" id="GO:0012505">
    <property type="term" value="C:endomembrane system"/>
    <property type="evidence" value="ECO:0007669"/>
    <property type="project" value="UniProtKB-SubCell"/>
</dbReference>
<dbReference type="RefSeq" id="WP_062420330.1">
    <property type="nucleotide sequence ID" value="NZ_BBYA01000001.1"/>
</dbReference>
<comment type="subcellular location">
    <subcellularLocation>
        <location evidence="8">Cell membrane</location>
        <topology evidence="8">Peripheral membrane protein</topology>
    </subcellularLocation>
    <subcellularLocation>
        <location evidence="1">Endomembrane system</location>
        <topology evidence="1">Peripheral membrane protein</topology>
    </subcellularLocation>
</comment>
<dbReference type="HAMAP" id="MF_00530">
    <property type="entry name" value="ATP_synth_epsil_bac"/>
    <property type="match status" value="1"/>
</dbReference>
<dbReference type="PANTHER" id="PTHR13822:SF10">
    <property type="entry name" value="ATP SYNTHASE EPSILON CHAIN, CHLOROPLASTIC"/>
    <property type="match status" value="1"/>
</dbReference>
<evidence type="ECO:0000256" key="7">
    <source>
        <dbReference type="ARBA" id="ARBA00023310"/>
    </source>
</evidence>
<evidence type="ECO:0000256" key="8">
    <source>
        <dbReference type="HAMAP-Rule" id="MF_00530"/>
    </source>
</evidence>
<dbReference type="GO" id="GO:0016787">
    <property type="term" value="F:hydrolase activity"/>
    <property type="evidence" value="ECO:0007669"/>
    <property type="project" value="UniProtKB-KW"/>
</dbReference>
<keyword evidence="7 8" id="KW-0066">ATP synthesis</keyword>
<evidence type="ECO:0000256" key="2">
    <source>
        <dbReference type="ARBA" id="ARBA00005712"/>
    </source>
</evidence>
<keyword evidence="5 8" id="KW-0472">Membrane</keyword>
<comment type="similarity">
    <text evidence="2 8 9">Belongs to the ATPase epsilon chain family.</text>
</comment>
<dbReference type="Gene3D" id="2.60.15.10">
    <property type="entry name" value="F0F1 ATP synthase delta/epsilon subunit, N-terminal"/>
    <property type="match status" value="1"/>
</dbReference>
<proteinExistence type="inferred from homology"/>
<keyword evidence="8" id="KW-0375">Hydrogen ion transport</keyword>
<dbReference type="GO" id="GO:0046933">
    <property type="term" value="F:proton-transporting ATP synthase activity, rotational mechanism"/>
    <property type="evidence" value="ECO:0007669"/>
    <property type="project" value="UniProtKB-UniRule"/>
</dbReference>
<dbReference type="CDD" id="cd12152">
    <property type="entry name" value="F1-ATPase_delta"/>
    <property type="match status" value="1"/>
</dbReference>
<evidence type="ECO:0000259" key="11">
    <source>
        <dbReference type="Pfam" id="PF02823"/>
    </source>
</evidence>
<dbReference type="STRING" id="229920.ADM99_09755"/>
<dbReference type="SUPFAM" id="SSF51344">
    <property type="entry name" value="Epsilon subunit of F1F0-ATP synthase N-terminal domain"/>
    <property type="match status" value="1"/>
</dbReference>
<organism evidence="12 13">
    <name type="scientific">Leptolinea tardivitalis</name>
    <dbReference type="NCBI Taxonomy" id="229920"/>
    <lineage>
        <taxon>Bacteria</taxon>
        <taxon>Bacillati</taxon>
        <taxon>Chloroflexota</taxon>
        <taxon>Anaerolineae</taxon>
        <taxon>Anaerolineales</taxon>
        <taxon>Anaerolineaceae</taxon>
        <taxon>Leptolinea</taxon>
    </lineage>
</organism>
<dbReference type="InterPro" id="IPR020547">
    <property type="entry name" value="ATP_synth_F1_esu_C"/>
</dbReference>
<keyword evidence="13" id="KW-1185">Reference proteome</keyword>
<evidence type="ECO:0000256" key="9">
    <source>
        <dbReference type="RuleBase" id="RU003656"/>
    </source>
</evidence>
<comment type="caution">
    <text evidence="12">The sequence shown here is derived from an EMBL/GenBank/DDBJ whole genome shotgun (WGS) entry which is preliminary data.</text>
</comment>
<keyword evidence="3 8" id="KW-0813">Transport</keyword>
<evidence type="ECO:0000256" key="6">
    <source>
        <dbReference type="ARBA" id="ARBA00023196"/>
    </source>
</evidence>
<evidence type="ECO:0000256" key="3">
    <source>
        <dbReference type="ARBA" id="ARBA00022448"/>
    </source>
</evidence>
<feature type="domain" description="ATP synthase F1 complex delta/epsilon subunit N-terminal" evidence="11">
    <location>
        <begin position="4"/>
        <end position="81"/>
    </location>
</feature>
<dbReference type="GO" id="GO:0005524">
    <property type="term" value="F:ATP binding"/>
    <property type="evidence" value="ECO:0007669"/>
    <property type="project" value="UniProtKB-UniRule"/>
</dbReference>
<feature type="domain" description="ATP synthase epsilon subunit C-terminal" evidence="10">
    <location>
        <begin position="85"/>
        <end position="131"/>
    </location>
</feature>
<reference evidence="12 13" key="1">
    <citation type="submission" date="2015-07" db="EMBL/GenBank/DDBJ databases">
        <title>Genome sequence of Leptolinea tardivitalis DSM 16556.</title>
        <authorList>
            <person name="Hemp J."/>
            <person name="Ward L.M."/>
            <person name="Pace L.A."/>
            <person name="Fischer W.W."/>
        </authorList>
    </citation>
    <scope>NUCLEOTIDE SEQUENCE [LARGE SCALE GENOMIC DNA]</scope>
    <source>
        <strain evidence="12 13">YMTK-2</strain>
    </source>
</reference>
<dbReference type="PANTHER" id="PTHR13822">
    <property type="entry name" value="ATP SYNTHASE DELTA/EPSILON CHAIN"/>
    <property type="match status" value="1"/>
</dbReference>
<dbReference type="Pfam" id="PF00401">
    <property type="entry name" value="ATP-synt_DE"/>
    <property type="match status" value="1"/>
</dbReference>
<accession>A0A0P6WYR4</accession>
<dbReference type="Proteomes" id="UP000050430">
    <property type="component" value="Unassembled WGS sequence"/>
</dbReference>
<keyword evidence="8" id="KW-1003">Cell membrane</keyword>
<evidence type="ECO:0000256" key="5">
    <source>
        <dbReference type="ARBA" id="ARBA00023136"/>
    </source>
</evidence>
<evidence type="ECO:0000313" key="12">
    <source>
        <dbReference type="EMBL" id="KPL71729.1"/>
    </source>
</evidence>
<comment type="subunit">
    <text evidence="8 9">F-type ATPases have 2 components, CF(1) - the catalytic core - and CF(0) - the membrane proton channel. CF(1) has five subunits: alpha(3), beta(3), gamma(1), delta(1), epsilon(1). CF(0) has three main subunits: a, b and c.</text>
</comment>
<protein>
    <recommendedName>
        <fullName evidence="8">ATP synthase epsilon chain</fullName>
    </recommendedName>
    <alternativeName>
        <fullName evidence="8">ATP synthase F1 sector epsilon subunit</fullName>
    </alternativeName>
    <alternativeName>
        <fullName evidence="8">F-ATPase epsilon subunit</fullName>
    </alternativeName>
</protein>
<dbReference type="GO" id="GO:0045259">
    <property type="term" value="C:proton-transporting ATP synthase complex"/>
    <property type="evidence" value="ECO:0007669"/>
    <property type="project" value="UniProtKB-KW"/>
</dbReference>
<keyword evidence="12" id="KW-0378">Hydrolase</keyword>
<evidence type="ECO:0000256" key="4">
    <source>
        <dbReference type="ARBA" id="ARBA00023065"/>
    </source>
</evidence>
<evidence type="ECO:0000259" key="10">
    <source>
        <dbReference type="Pfam" id="PF00401"/>
    </source>
</evidence>
<comment type="function">
    <text evidence="8">Produces ATP from ADP in the presence of a proton gradient across the membrane.</text>
</comment>
<sequence length="141" mass="15618">MPIRCEVVSQDRIVFQGDVDIVNLPGLDGDMGILPNHSPVLTLLRYGVISIKTKTDEQFFTVAGGVAEVQPDQVTILADAAENVDEIDIQRAESARKRAEEALAKTPQTATDEYLAIQAAMRRSNLRLDAARRFKSQKRTH</sequence>
<name>A0A0P6WYR4_9CHLR</name>
<dbReference type="InterPro" id="IPR001469">
    <property type="entry name" value="ATP_synth_F1_dsu/esu"/>
</dbReference>
<dbReference type="Pfam" id="PF02823">
    <property type="entry name" value="ATP-synt_DE_N"/>
    <property type="match status" value="1"/>
</dbReference>
<dbReference type="InterPro" id="IPR020546">
    <property type="entry name" value="ATP_synth_F1_dsu/esu_N"/>
</dbReference>
<dbReference type="AlphaFoldDB" id="A0A0P6WYR4"/>
<gene>
    <name evidence="8 12" type="primary">atpC</name>
    <name evidence="12" type="ORF">ADM99_09755</name>
</gene>
<dbReference type="OrthoDB" id="9804110at2"/>
<dbReference type="GO" id="GO:0005886">
    <property type="term" value="C:plasma membrane"/>
    <property type="evidence" value="ECO:0007669"/>
    <property type="project" value="UniProtKB-SubCell"/>
</dbReference>
<evidence type="ECO:0000256" key="1">
    <source>
        <dbReference type="ARBA" id="ARBA00004184"/>
    </source>
</evidence>